<gene>
    <name evidence="1" type="ORF">FQU76_31610</name>
</gene>
<organism evidence="1 2">
    <name type="scientific">Streptomyces qinzhouensis</name>
    <dbReference type="NCBI Taxonomy" id="2599401"/>
    <lineage>
        <taxon>Bacteria</taxon>
        <taxon>Bacillati</taxon>
        <taxon>Actinomycetota</taxon>
        <taxon>Actinomycetes</taxon>
        <taxon>Kitasatosporales</taxon>
        <taxon>Streptomycetaceae</taxon>
        <taxon>Streptomyces</taxon>
    </lineage>
</organism>
<evidence type="ECO:0000313" key="2">
    <source>
        <dbReference type="Proteomes" id="UP000320580"/>
    </source>
</evidence>
<accession>A0A5B8INU1</accession>
<protein>
    <submittedName>
        <fullName evidence="1">Type VII secretion system-associated protein</fullName>
    </submittedName>
</protein>
<evidence type="ECO:0000313" key="1">
    <source>
        <dbReference type="EMBL" id="QDY80308.1"/>
    </source>
</evidence>
<dbReference type="NCBIfam" id="NF033533">
    <property type="entry name" value="lone7_assoc_B"/>
    <property type="match status" value="1"/>
</dbReference>
<dbReference type="OrthoDB" id="4222018at2"/>
<dbReference type="RefSeq" id="WP_146483705.1">
    <property type="nucleotide sequence ID" value="NZ_CP042266.1"/>
</dbReference>
<dbReference type="EMBL" id="CP042266">
    <property type="protein sequence ID" value="QDY80308.1"/>
    <property type="molecule type" value="Genomic_DNA"/>
</dbReference>
<reference evidence="1 2" key="1">
    <citation type="submission" date="2019-07" db="EMBL/GenBank/DDBJ databases">
        <authorList>
            <person name="Zhu P."/>
        </authorList>
    </citation>
    <scope>NUCLEOTIDE SEQUENCE [LARGE SCALE GENOMIC DNA]</scope>
    <source>
        <strain evidence="1 2">SSL-25</strain>
    </source>
</reference>
<sequence length="168" mass="18134">MAKEDPNAKTGKLSMDKAGLQAFQRDRVEPFQEELRKIALDDPTFGPSMGKLIGDADFSGKRDFDTYGASRPLMIGPMLKENHLHGKGLALNQAIGKSAEQLTKIYEEQTGLFKDFADNLETTVDTLFGTQAGNLTGIDGQDFLDVFEDVESALNGGQSGGGGNDKDD</sequence>
<name>A0A5B8INU1_9ACTN</name>
<dbReference type="AlphaFoldDB" id="A0A5B8INU1"/>
<proteinExistence type="predicted"/>
<dbReference type="InterPro" id="IPR049801">
    <property type="entry name" value="T7SS_assoc-like"/>
</dbReference>
<keyword evidence="2" id="KW-1185">Reference proteome</keyword>
<dbReference type="KEGG" id="sqz:FQU76_31610"/>
<dbReference type="Proteomes" id="UP000320580">
    <property type="component" value="Chromosome"/>
</dbReference>